<evidence type="ECO:0000313" key="1">
    <source>
        <dbReference type="EMBL" id="WAR01506.1"/>
    </source>
</evidence>
<organism evidence="1 2">
    <name type="scientific">Mya arenaria</name>
    <name type="common">Soft-shell clam</name>
    <dbReference type="NCBI Taxonomy" id="6604"/>
    <lineage>
        <taxon>Eukaryota</taxon>
        <taxon>Metazoa</taxon>
        <taxon>Spiralia</taxon>
        <taxon>Lophotrochozoa</taxon>
        <taxon>Mollusca</taxon>
        <taxon>Bivalvia</taxon>
        <taxon>Autobranchia</taxon>
        <taxon>Heteroconchia</taxon>
        <taxon>Euheterodonta</taxon>
        <taxon>Imparidentia</taxon>
        <taxon>Neoheterodontei</taxon>
        <taxon>Myida</taxon>
        <taxon>Myoidea</taxon>
        <taxon>Myidae</taxon>
        <taxon>Mya</taxon>
    </lineage>
</organism>
<sequence length="230" mass="24456">MKGNRKKSFIKRQEMCTVNVNQGLVIINVTSDVKNDILNFGVGEDDVGDCAKNTEEAVILPNFQHQYNISLTRSGHCIFKILDLNVSQAIVNIFSEATALTVVIEVANQRMASMGLCCLTSRRTEEVDPEADVLQNMLNETNGTGESIGNAPHSGALVSNGSAHNGGAVVLNGNAHNAGAVVSIGNTHNAGEDLPNGDANNAENQRPVKDLVRQIEENILHSGPEGVSSV</sequence>
<dbReference type="EMBL" id="CP111015">
    <property type="protein sequence ID" value="WAR01506.1"/>
    <property type="molecule type" value="Genomic_DNA"/>
</dbReference>
<evidence type="ECO:0000313" key="2">
    <source>
        <dbReference type="Proteomes" id="UP001164746"/>
    </source>
</evidence>
<protein>
    <submittedName>
        <fullName evidence="1">Uncharacterized protein</fullName>
    </submittedName>
</protein>
<accession>A0ABY7DXV0</accession>
<keyword evidence="2" id="KW-1185">Reference proteome</keyword>
<proteinExistence type="predicted"/>
<gene>
    <name evidence="1" type="ORF">MAR_008064</name>
</gene>
<dbReference type="Proteomes" id="UP001164746">
    <property type="component" value="Chromosome 4"/>
</dbReference>
<reference evidence="1" key="1">
    <citation type="submission" date="2022-11" db="EMBL/GenBank/DDBJ databases">
        <title>Centuries of genome instability and evolution in soft-shell clam transmissible cancer (bioRxiv).</title>
        <authorList>
            <person name="Hart S.F.M."/>
            <person name="Yonemitsu M.A."/>
            <person name="Giersch R.M."/>
            <person name="Beal B.F."/>
            <person name="Arriagada G."/>
            <person name="Davis B.W."/>
            <person name="Ostrander E.A."/>
            <person name="Goff S.P."/>
            <person name="Metzger M.J."/>
        </authorList>
    </citation>
    <scope>NUCLEOTIDE SEQUENCE</scope>
    <source>
        <strain evidence="1">MELC-2E11</strain>
        <tissue evidence="1">Siphon/mantle</tissue>
    </source>
</reference>
<name>A0ABY7DXV0_MYAAR</name>